<dbReference type="RefSeq" id="WP_059135071.1">
    <property type="nucleotide sequence ID" value="NZ_CP114063.1"/>
</dbReference>
<reference evidence="9" key="2">
    <citation type="submission" date="2023-01" db="EMBL/GenBank/DDBJ databases">
        <title>Oxazolidinone resistance genes in florfenicol resistant enterococci from beef cattle and veal calves at slaughter.</title>
        <authorList>
            <person name="Biggel M."/>
        </authorList>
    </citation>
    <scope>NUCLEOTIDE SEQUENCE</scope>
    <source>
        <strain evidence="9">K79-1</strain>
    </source>
</reference>
<dbReference type="InterPro" id="IPR036976">
    <property type="entry name" value="RimM_N_sf"/>
</dbReference>
<evidence type="ECO:0000256" key="3">
    <source>
        <dbReference type="ARBA" id="ARBA00022552"/>
    </source>
</evidence>
<dbReference type="NCBIfam" id="TIGR02273">
    <property type="entry name" value="16S_RimM"/>
    <property type="match status" value="1"/>
</dbReference>
<dbReference type="Gene3D" id="2.30.30.240">
    <property type="entry name" value="PRC-barrel domain"/>
    <property type="match status" value="1"/>
</dbReference>
<reference evidence="8" key="1">
    <citation type="submission" date="2022-12" db="EMBL/GenBank/DDBJ databases">
        <title>Whole genome sequence analysis of a duck derived balloon bacteium Aerococcus urinaeequi henan2020.</title>
        <authorList>
            <person name="Zhang H."/>
            <person name="Qiao H.X."/>
            <person name="Bian C.Z."/>
            <person name="Shu J.C."/>
        </authorList>
    </citation>
    <scope>NUCLEOTIDE SEQUENCE</scope>
    <source>
        <strain evidence="8">2020-HN-1</strain>
    </source>
</reference>
<dbReference type="InterPro" id="IPR027275">
    <property type="entry name" value="PRC-brl_dom"/>
</dbReference>
<protein>
    <recommendedName>
        <fullName evidence="5">Ribosome maturation factor RimM</fullName>
    </recommendedName>
</protein>
<dbReference type="SUPFAM" id="SSF50447">
    <property type="entry name" value="Translation proteins"/>
    <property type="match status" value="1"/>
</dbReference>
<evidence type="ECO:0000256" key="2">
    <source>
        <dbReference type="ARBA" id="ARBA00022517"/>
    </source>
</evidence>
<dbReference type="SUPFAM" id="SSF50346">
    <property type="entry name" value="PRC-barrel domain"/>
    <property type="match status" value="1"/>
</dbReference>
<evidence type="ECO:0000256" key="4">
    <source>
        <dbReference type="ARBA" id="ARBA00023186"/>
    </source>
</evidence>
<evidence type="ECO:0000313" key="8">
    <source>
        <dbReference type="EMBL" id="WAT23932.1"/>
    </source>
</evidence>
<keyword evidence="1 5" id="KW-0963">Cytoplasm</keyword>
<evidence type="ECO:0000313" key="10">
    <source>
        <dbReference type="Proteomes" id="UP001164714"/>
    </source>
</evidence>
<dbReference type="Pfam" id="PF01782">
    <property type="entry name" value="RimM"/>
    <property type="match status" value="1"/>
</dbReference>
<keyword evidence="3 5" id="KW-0698">rRNA processing</keyword>
<keyword evidence="4 5" id="KW-0143">Chaperone</keyword>
<dbReference type="InterPro" id="IPR011961">
    <property type="entry name" value="RimM"/>
</dbReference>
<dbReference type="GO" id="GO:0005840">
    <property type="term" value="C:ribosome"/>
    <property type="evidence" value="ECO:0007669"/>
    <property type="project" value="InterPro"/>
</dbReference>
<dbReference type="GO" id="GO:0006364">
    <property type="term" value="P:rRNA processing"/>
    <property type="evidence" value="ECO:0007669"/>
    <property type="project" value="UniProtKB-UniRule"/>
</dbReference>
<proteinExistence type="inferred from homology"/>
<sequence length="191" mass="21769">MVKIEGMAEEQYYLVGKIVNTQALRGEVRVMATTDFPEERFKIGAILAIFNGNKLVETVEVDGHRLHKNFNLLHFKGKDNINDVEKFKGFDLKVAGTEREADELDENEFYYDDIIGLEVYTTDEIYLGKVREITSLPSNDVWAIQRPNKGKDILIPYIEDIVLEIDLDDNRVVIDPMDGLIDDVDAEKGDA</sequence>
<dbReference type="PANTHER" id="PTHR33692:SF1">
    <property type="entry name" value="RIBOSOME MATURATION FACTOR RIMM"/>
    <property type="match status" value="1"/>
</dbReference>
<evidence type="ECO:0000256" key="1">
    <source>
        <dbReference type="ARBA" id="ARBA00022490"/>
    </source>
</evidence>
<feature type="domain" description="RimM N-terminal" evidence="6">
    <location>
        <begin position="15"/>
        <end position="94"/>
    </location>
</feature>
<dbReference type="PANTHER" id="PTHR33692">
    <property type="entry name" value="RIBOSOME MATURATION FACTOR RIMM"/>
    <property type="match status" value="1"/>
</dbReference>
<comment type="function">
    <text evidence="5">An accessory protein needed during the final step in the assembly of 30S ribosomal subunit, possibly for assembly of the head region. Essential for efficient processing of 16S rRNA. May be needed both before and after RbfA during the maturation of 16S rRNA. It has affinity for free ribosomal 30S subunits but not for 70S ribosomes.</text>
</comment>
<name>A0AA47J0Y9_9LACT</name>
<accession>A0AA47J0Y9</accession>
<dbReference type="InterPro" id="IPR002676">
    <property type="entry name" value="RimM_N"/>
</dbReference>
<dbReference type="AlphaFoldDB" id="A0AA47J0Y9"/>
<dbReference type="Proteomes" id="UP001164714">
    <property type="component" value="Chromosome"/>
</dbReference>
<comment type="subcellular location">
    <subcellularLocation>
        <location evidence="5">Cytoplasm</location>
    </subcellularLocation>
</comment>
<comment type="domain">
    <text evidence="5">The PRC barrel domain binds ribosomal protein uS19.</text>
</comment>
<comment type="similarity">
    <text evidence="5">Belongs to the RimM family.</text>
</comment>
<comment type="subunit">
    <text evidence="5">Binds ribosomal protein uS19.</text>
</comment>
<dbReference type="Gene3D" id="2.40.30.60">
    <property type="entry name" value="RimM"/>
    <property type="match status" value="1"/>
</dbReference>
<feature type="domain" description="PRC-barrel" evidence="7">
    <location>
        <begin position="106"/>
        <end position="180"/>
    </location>
</feature>
<dbReference type="InterPro" id="IPR009000">
    <property type="entry name" value="Transl_B-barrel_sf"/>
</dbReference>
<dbReference type="EMBL" id="CP114063">
    <property type="protein sequence ID" value="WAT23932.1"/>
    <property type="molecule type" value="Genomic_DNA"/>
</dbReference>
<dbReference type="Proteomes" id="UP001179483">
    <property type="component" value="Chromosome"/>
</dbReference>
<dbReference type="GO" id="GO:0043022">
    <property type="term" value="F:ribosome binding"/>
    <property type="evidence" value="ECO:0007669"/>
    <property type="project" value="InterPro"/>
</dbReference>
<keyword evidence="2 5" id="KW-0690">Ribosome biogenesis</keyword>
<gene>
    <name evidence="5 8" type="primary">rimM</name>
    <name evidence="8" type="ORF">OZ415_06615</name>
    <name evidence="9" type="ORF">PML80_06520</name>
</gene>
<dbReference type="GO" id="GO:0042274">
    <property type="term" value="P:ribosomal small subunit biogenesis"/>
    <property type="evidence" value="ECO:0007669"/>
    <property type="project" value="UniProtKB-UniRule"/>
</dbReference>
<organism evidence="8 10">
    <name type="scientific">Aerococcus urinaeequi</name>
    <dbReference type="NCBI Taxonomy" id="51665"/>
    <lineage>
        <taxon>Bacteria</taxon>
        <taxon>Bacillati</taxon>
        <taxon>Bacillota</taxon>
        <taxon>Bacilli</taxon>
        <taxon>Lactobacillales</taxon>
        <taxon>Aerococcaceae</taxon>
        <taxon>Aerococcus</taxon>
    </lineage>
</organism>
<dbReference type="InterPro" id="IPR011033">
    <property type="entry name" value="PRC_barrel-like_sf"/>
</dbReference>
<dbReference type="Pfam" id="PF05239">
    <property type="entry name" value="PRC"/>
    <property type="match status" value="1"/>
</dbReference>
<dbReference type="HAMAP" id="MF_00014">
    <property type="entry name" value="Ribosome_mat_RimM"/>
    <property type="match status" value="1"/>
</dbReference>
<dbReference type="EMBL" id="CP116590">
    <property type="protein sequence ID" value="WCG37176.1"/>
    <property type="molecule type" value="Genomic_DNA"/>
</dbReference>
<dbReference type="GO" id="GO:0005737">
    <property type="term" value="C:cytoplasm"/>
    <property type="evidence" value="ECO:0007669"/>
    <property type="project" value="UniProtKB-SubCell"/>
</dbReference>
<evidence type="ECO:0000259" key="7">
    <source>
        <dbReference type="Pfam" id="PF05239"/>
    </source>
</evidence>
<evidence type="ECO:0000259" key="6">
    <source>
        <dbReference type="Pfam" id="PF01782"/>
    </source>
</evidence>
<evidence type="ECO:0000313" key="9">
    <source>
        <dbReference type="EMBL" id="WCG37176.1"/>
    </source>
</evidence>
<evidence type="ECO:0000256" key="5">
    <source>
        <dbReference type="HAMAP-Rule" id="MF_00014"/>
    </source>
</evidence>